<evidence type="ECO:0000259" key="6">
    <source>
        <dbReference type="PROSITE" id="PS50011"/>
    </source>
</evidence>
<dbReference type="PROSITE" id="PS50011">
    <property type="entry name" value="PROTEIN_KINASE_DOM"/>
    <property type="match status" value="1"/>
</dbReference>
<dbReference type="GO" id="GO:0004674">
    <property type="term" value="F:protein serine/threonine kinase activity"/>
    <property type="evidence" value="ECO:0007669"/>
    <property type="project" value="UniProtKB-KW"/>
</dbReference>
<evidence type="ECO:0000256" key="2">
    <source>
        <dbReference type="ARBA" id="ARBA00022679"/>
    </source>
</evidence>
<keyword evidence="1" id="KW-0723">Serine/threonine-protein kinase</keyword>
<protein>
    <submittedName>
        <fullName evidence="7">CBL-interacting serine/threonine-protein kinase 6</fullName>
    </submittedName>
</protein>
<evidence type="ECO:0000256" key="1">
    <source>
        <dbReference type="ARBA" id="ARBA00022527"/>
    </source>
</evidence>
<keyword evidence="2" id="KW-0808">Transferase</keyword>
<dbReference type="InterPro" id="IPR011009">
    <property type="entry name" value="Kinase-like_dom_sf"/>
</dbReference>
<dbReference type="InterPro" id="IPR000719">
    <property type="entry name" value="Prot_kinase_dom"/>
</dbReference>
<dbReference type="SMART" id="SM00220">
    <property type="entry name" value="S_TKc"/>
    <property type="match status" value="1"/>
</dbReference>
<evidence type="ECO:0000313" key="8">
    <source>
        <dbReference type="Proteomes" id="UP001604277"/>
    </source>
</evidence>
<organism evidence="7 8">
    <name type="scientific">Forsythia ovata</name>
    <dbReference type="NCBI Taxonomy" id="205694"/>
    <lineage>
        <taxon>Eukaryota</taxon>
        <taxon>Viridiplantae</taxon>
        <taxon>Streptophyta</taxon>
        <taxon>Embryophyta</taxon>
        <taxon>Tracheophyta</taxon>
        <taxon>Spermatophyta</taxon>
        <taxon>Magnoliopsida</taxon>
        <taxon>eudicotyledons</taxon>
        <taxon>Gunneridae</taxon>
        <taxon>Pentapetalae</taxon>
        <taxon>asterids</taxon>
        <taxon>lamiids</taxon>
        <taxon>Lamiales</taxon>
        <taxon>Oleaceae</taxon>
        <taxon>Forsythieae</taxon>
        <taxon>Forsythia</taxon>
    </lineage>
</organism>
<dbReference type="Pfam" id="PF00069">
    <property type="entry name" value="Pkinase"/>
    <property type="match status" value="1"/>
</dbReference>
<gene>
    <name evidence="7" type="ORF">Fot_33788</name>
</gene>
<keyword evidence="4 7" id="KW-0418">Kinase</keyword>
<dbReference type="EMBL" id="JBFOLJ010000009">
    <property type="protein sequence ID" value="KAL2510141.1"/>
    <property type="molecule type" value="Genomic_DNA"/>
</dbReference>
<name>A0ABD1TBP0_9LAMI</name>
<dbReference type="PANTHER" id="PTHR43895">
    <property type="entry name" value="CALCIUM/CALMODULIN-DEPENDENT PROTEIN KINASE KINASE-RELATED"/>
    <property type="match status" value="1"/>
</dbReference>
<evidence type="ECO:0000256" key="5">
    <source>
        <dbReference type="ARBA" id="ARBA00022840"/>
    </source>
</evidence>
<keyword evidence="5" id="KW-0067">ATP-binding</keyword>
<dbReference type="GO" id="GO:0005524">
    <property type="term" value="F:ATP binding"/>
    <property type="evidence" value="ECO:0007669"/>
    <property type="project" value="UniProtKB-KW"/>
</dbReference>
<comment type="caution">
    <text evidence="7">The sequence shown here is derived from an EMBL/GenBank/DDBJ whole genome shotgun (WGS) entry which is preliminary data.</text>
</comment>
<dbReference type="SUPFAM" id="SSF56112">
    <property type="entry name" value="Protein kinase-like (PK-like)"/>
    <property type="match status" value="1"/>
</dbReference>
<dbReference type="PANTHER" id="PTHR43895:SF91">
    <property type="entry name" value="CBL-INTERACTING SERINE_THREONINE-PROTEIN KINASE 6"/>
    <property type="match status" value="1"/>
</dbReference>
<proteinExistence type="predicted"/>
<reference evidence="8" key="1">
    <citation type="submission" date="2024-07" db="EMBL/GenBank/DDBJ databases">
        <title>Two chromosome-level genome assemblies of Korean endemic species Abeliophyllum distichum and Forsythia ovata (Oleaceae).</title>
        <authorList>
            <person name="Jang H."/>
        </authorList>
    </citation>
    <scope>NUCLEOTIDE SEQUENCE [LARGE SCALE GENOMIC DNA]</scope>
</reference>
<accession>A0ABD1TBP0</accession>
<keyword evidence="8" id="KW-1185">Reference proteome</keyword>
<sequence>MMKLHNIVELHEVMASKSKIYFAMEYVRGGELFAKIANGRLREDAAKNYFQQLILAIDFYYSRGVYHRDLKPKNLLLDEEGNLKVTDFGLTARVSGIESDSV</sequence>
<evidence type="ECO:0000256" key="3">
    <source>
        <dbReference type="ARBA" id="ARBA00022741"/>
    </source>
</evidence>
<dbReference type="Gene3D" id="1.10.510.10">
    <property type="entry name" value="Transferase(Phosphotransferase) domain 1"/>
    <property type="match status" value="1"/>
</dbReference>
<keyword evidence="3" id="KW-0547">Nucleotide-binding</keyword>
<dbReference type="PROSITE" id="PS00108">
    <property type="entry name" value="PROTEIN_KINASE_ST"/>
    <property type="match status" value="1"/>
</dbReference>
<evidence type="ECO:0000313" key="7">
    <source>
        <dbReference type="EMBL" id="KAL2510141.1"/>
    </source>
</evidence>
<evidence type="ECO:0000256" key="4">
    <source>
        <dbReference type="ARBA" id="ARBA00022777"/>
    </source>
</evidence>
<dbReference type="InterPro" id="IPR008271">
    <property type="entry name" value="Ser/Thr_kinase_AS"/>
</dbReference>
<feature type="domain" description="Protein kinase" evidence="6">
    <location>
        <begin position="1"/>
        <end position="102"/>
    </location>
</feature>
<dbReference type="Proteomes" id="UP001604277">
    <property type="component" value="Unassembled WGS sequence"/>
</dbReference>
<dbReference type="AlphaFoldDB" id="A0ABD1TBP0"/>